<feature type="transmembrane region" description="Helical" evidence="8">
    <location>
        <begin position="304"/>
        <end position="320"/>
    </location>
</feature>
<comment type="similarity">
    <text evidence="7">Belongs to the glycosyltransferase 87 family.</text>
</comment>
<evidence type="ECO:0000256" key="6">
    <source>
        <dbReference type="ARBA" id="ARBA00023136"/>
    </source>
</evidence>
<evidence type="ECO:0000256" key="3">
    <source>
        <dbReference type="ARBA" id="ARBA00022679"/>
    </source>
</evidence>
<evidence type="ECO:0000256" key="5">
    <source>
        <dbReference type="ARBA" id="ARBA00022989"/>
    </source>
</evidence>
<gene>
    <name evidence="9" type="ORF">F7231_21360</name>
</gene>
<keyword evidence="3" id="KW-0808">Transferase</keyword>
<reference evidence="10" key="2">
    <citation type="submission" date="2023-07" db="EMBL/GenBank/DDBJ databases">
        <authorList>
            <person name="Jung D.-H."/>
        </authorList>
    </citation>
    <scope>NUCLEOTIDE SEQUENCE [LARGE SCALE GENOMIC DNA]</scope>
    <source>
        <strain evidence="10">JA-25</strain>
    </source>
</reference>
<dbReference type="InterPro" id="IPR018584">
    <property type="entry name" value="GT87"/>
</dbReference>
<feature type="transmembrane region" description="Helical" evidence="8">
    <location>
        <begin position="89"/>
        <end position="109"/>
    </location>
</feature>
<accession>A0ABX0QPM6</accession>
<keyword evidence="6 8" id="KW-0472">Membrane</keyword>
<evidence type="ECO:0000256" key="7">
    <source>
        <dbReference type="ARBA" id="ARBA00024033"/>
    </source>
</evidence>
<feature type="transmembrane region" description="Helical" evidence="8">
    <location>
        <begin position="194"/>
        <end position="212"/>
    </location>
</feature>
<proteinExistence type="inferred from homology"/>
<reference evidence="10" key="1">
    <citation type="submission" date="2019-09" db="EMBL/GenBank/DDBJ databases">
        <authorList>
            <person name="Jung D.-H."/>
        </authorList>
    </citation>
    <scope>NUCLEOTIDE SEQUENCE [LARGE SCALE GENOMIC DNA]</scope>
    <source>
        <strain evidence="10">JA-25</strain>
    </source>
</reference>
<dbReference type="Proteomes" id="UP000606008">
    <property type="component" value="Unassembled WGS sequence"/>
</dbReference>
<feature type="transmembrane region" description="Helical" evidence="8">
    <location>
        <begin position="165"/>
        <end position="188"/>
    </location>
</feature>
<evidence type="ECO:0000256" key="8">
    <source>
        <dbReference type="SAM" id="Phobius"/>
    </source>
</evidence>
<comment type="caution">
    <text evidence="9">The sequence shown here is derived from an EMBL/GenBank/DDBJ whole genome shotgun (WGS) entry which is preliminary data.</text>
</comment>
<evidence type="ECO:0000313" key="10">
    <source>
        <dbReference type="Proteomes" id="UP000606008"/>
    </source>
</evidence>
<dbReference type="EMBL" id="WAEL01000008">
    <property type="protein sequence ID" value="NID12733.1"/>
    <property type="molecule type" value="Genomic_DNA"/>
</dbReference>
<comment type="subcellular location">
    <subcellularLocation>
        <location evidence="1">Cell membrane</location>
        <topology evidence="1">Multi-pass membrane protein</topology>
    </subcellularLocation>
</comment>
<keyword evidence="4 8" id="KW-0812">Transmembrane</keyword>
<protein>
    <submittedName>
        <fullName evidence="9">DUF2029 domain-containing protein</fullName>
    </submittedName>
</protein>
<evidence type="ECO:0000313" key="9">
    <source>
        <dbReference type="EMBL" id="NID12733.1"/>
    </source>
</evidence>
<organism evidence="9 10">
    <name type="scientific">Fibrivirga algicola</name>
    <dbReference type="NCBI Taxonomy" id="2950420"/>
    <lineage>
        <taxon>Bacteria</taxon>
        <taxon>Pseudomonadati</taxon>
        <taxon>Bacteroidota</taxon>
        <taxon>Cytophagia</taxon>
        <taxon>Cytophagales</taxon>
        <taxon>Spirosomataceae</taxon>
        <taxon>Fibrivirga</taxon>
    </lineage>
</organism>
<keyword evidence="5 8" id="KW-1133">Transmembrane helix</keyword>
<feature type="transmembrane region" description="Helical" evidence="8">
    <location>
        <begin position="379"/>
        <end position="397"/>
    </location>
</feature>
<evidence type="ECO:0000256" key="1">
    <source>
        <dbReference type="ARBA" id="ARBA00004651"/>
    </source>
</evidence>
<sequence length="430" mass="49035">MNEFVQFARRRWYLLAVFLVLAIVIAVRQYSYQGVNGDPYIYWAVGGKFLAGLPLYEPVPGSQEFLYPPIAVLFCQILALMPFPVAVVVFTLINFAAWLVMIGLTYRILQRYFPNTNLRVALLVGLVASIRYFWHNILWVNVNELIGMLCFGGLLVYMKGRRLTGLALLTLAMWIKVMALLIVVTLFIRKPRQTVLAVLGFSALYAVILMSFRGVNQGIQDYFDYWHITFKPFLMGKVFTDWIAFGISPLLSKLLTDHDTINGIRYNIVSWSPAVVGKISLIIRLAIVGITYRYVWLTRKHRQLPILAILLTFLTMLLVSGVAWEGHHVTLLLIVTGLYQLLSKPETYSLRRWVAIIPITVGLMTSDLLGNRLSDYTQAYTLITYNVLFLYIVAVWLSERSLSLKQDNNLIEPRSEPSRSLSGYVNQEAS</sequence>
<evidence type="ECO:0000256" key="2">
    <source>
        <dbReference type="ARBA" id="ARBA00022475"/>
    </source>
</evidence>
<keyword evidence="2" id="KW-1003">Cell membrane</keyword>
<feature type="transmembrane region" description="Helical" evidence="8">
    <location>
        <begin position="271"/>
        <end position="292"/>
    </location>
</feature>
<dbReference type="Pfam" id="PF09594">
    <property type="entry name" value="GT87"/>
    <property type="match status" value="1"/>
</dbReference>
<feature type="transmembrane region" description="Helical" evidence="8">
    <location>
        <begin position="140"/>
        <end position="158"/>
    </location>
</feature>
<name>A0ABX0QPM6_9BACT</name>
<dbReference type="RefSeq" id="WP_166693460.1">
    <property type="nucleotide sequence ID" value="NZ_WAEL01000008.1"/>
</dbReference>
<keyword evidence="10" id="KW-1185">Reference proteome</keyword>
<evidence type="ECO:0000256" key="4">
    <source>
        <dbReference type="ARBA" id="ARBA00022692"/>
    </source>
</evidence>
<feature type="transmembrane region" description="Helical" evidence="8">
    <location>
        <begin position="12"/>
        <end position="28"/>
    </location>
</feature>